<dbReference type="GO" id="GO:0070497">
    <property type="term" value="F:6-carboxytetrahydropterin synthase activity"/>
    <property type="evidence" value="ECO:0007669"/>
    <property type="project" value="UniProtKB-EC"/>
</dbReference>
<dbReference type="STRING" id="197479.BFW38_04420"/>
<dbReference type="AlphaFoldDB" id="A0A1E2V7D0"/>
<dbReference type="Pfam" id="PF01242">
    <property type="entry name" value="PTPS"/>
    <property type="match status" value="1"/>
</dbReference>
<reference evidence="7 8" key="1">
    <citation type="submission" date="2016-08" db="EMBL/GenBank/DDBJ databases">
        <authorList>
            <person name="Seilhamer J.J."/>
        </authorList>
    </citation>
    <scope>NUCLEOTIDE SEQUENCE [LARGE SCALE GENOMIC DNA]</scope>
    <source>
        <strain evidence="7 8">PH27A</strain>
    </source>
</reference>
<dbReference type="InterPro" id="IPR038418">
    <property type="entry name" value="6-PTP_synth/QueD_sf"/>
</dbReference>
<evidence type="ECO:0000256" key="3">
    <source>
        <dbReference type="ARBA" id="ARBA00012982"/>
    </source>
</evidence>
<evidence type="ECO:0000256" key="6">
    <source>
        <dbReference type="ARBA" id="ARBA00048807"/>
    </source>
</evidence>
<accession>A0A1E2V7D0</accession>
<evidence type="ECO:0000256" key="5">
    <source>
        <dbReference type="ARBA" id="ARBA00031449"/>
    </source>
</evidence>
<dbReference type="EC" id="4.1.2.50" evidence="3"/>
<keyword evidence="8" id="KW-1185">Reference proteome</keyword>
<organism evidence="7 8">
    <name type="scientific">Terasakiispira papahanaumokuakeensis</name>
    <dbReference type="NCBI Taxonomy" id="197479"/>
    <lineage>
        <taxon>Bacteria</taxon>
        <taxon>Pseudomonadati</taxon>
        <taxon>Pseudomonadota</taxon>
        <taxon>Gammaproteobacteria</taxon>
        <taxon>Oceanospirillales</taxon>
        <taxon>Terasakiispira</taxon>
    </lineage>
</organism>
<comment type="similarity">
    <text evidence="2">Belongs to the PTPS family. QueD subfamily.</text>
</comment>
<name>A0A1E2V7D0_9GAMM</name>
<comment type="pathway">
    <text evidence="1">Purine metabolism; 7-cyano-7-deazaguanine biosynthesis.</text>
</comment>
<evidence type="ECO:0000313" key="8">
    <source>
        <dbReference type="Proteomes" id="UP000094291"/>
    </source>
</evidence>
<dbReference type="Gene3D" id="3.30.479.10">
    <property type="entry name" value="6-pyruvoyl tetrahydropterin synthase/QueD"/>
    <property type="match status" value="2"/>
</dbReference>
<dbReference type="InterPro" id="IPR007115">
    <property type="entry name" value="6-PTP_synth/QueD"/>
</dbReference>
<comment type="caution">
    <text evidence="7">The sequence shown here is derived from an EMBL/GenBank/DDBJ whole genome shotgun (WGS) entry which is preliminary data.</text>
</comment>
<dbReference type="Proteomes" id="UP000094291">
    <property type="component" value="Unassembled WGS sequence"/>
</dbReference>
<gene>
    <name evidence="7" type="ORF">BFW38_04420</name>
</gene>
<dbReference type="OrthoDB" id="5820615at2"/>
<protein>
    <recommendedName>
        <fullName evidence="4">6-carboxy-5,6,7,8-tetrahydropterin synthase</fullName>
        <ecNumber evidence="3">4.1.2.50</ecNumber>
    </recommendedName>
    <alternativeName>
        <fullName evidence="5">Queuosine biosynthesis protein QueD</fullName>
    </alternativeName>
</protein>
<dbReference type="SUPFAM" id="SSF55620">
    <property type="entry name" value="Tetrahydrobiopterin biosynthesis enzymes-like"/>
    <property type="match status" value="2"/>
</dbReference>
<dbReference type="RefSeq" id="WP_068997304.1">
    <property type="nucleotide sequence ID" value="NZ_MDTQ01000001.1"/>
</dbReference>
<evidence type="ECO:0000313" key="7">
    <source>
        <dbReference type="EMBL" id="ODC02909.1"/>
    </source>
</evidence>
<comment type="catalytic activity">
    <reaction evidence="6">
        <text>7,8-dihydroneopterin 3'-triphosphate + H2O = 6-carboxy-5,6,7,8-tetrahydropterin + triphosphate + acetaldehyde + 2 H(+)</text>
        <dbReference type="Rhea" id="RHEA:27966"/>
        <dbReference type="ChEBI" id="CHEBI:15343"/>
        <dbReference type="ChEBI" id="CHEBI:15377"/>
        <dbReference type="ChEBI" id="CHEBI:15378"/>
        <dbReference type="ChEBI" id="CHEBI:18036"/>
        <dbReference type="ChEBI" id="CHEBI:58462"/>
        <dbReference type="ChEBI" id="CHEBI:61032"/>
        <dbReference type="EC" id="4.1.2.50"/>
    </reaction>
</comment>
<evidence type="ECO:0000256" key="1">
    <source>
        <dbReference type="ARBA" id="ARBA00005061"/>
    </source>
</evidence>
<dbReference type="EMBL" id="MDTQ01000001">
    <property type="protein sequence ID" value="ODC02909.1"/>
    <property type="molecule type" value="Genomic_DNA"/>
</dbReference>
<sequence>MNLFVNAFTHLDASLWCPEHGLTGASWWVDLELQGPQGDDGMILDFGEVKPWTKRAIDAGPDHTLLVPEHAEGVTVQTLPDERLCITTQTPYAMTVTGPAEAFTLLPVDRVTPEVIAQYLMAELNPKLPVPGQLTLALRAEPIEGAELHYSHGLRLHQGNCQRIAHGHRSRLHIWRDGQEAPEVAARLAARWNHAYLYDQADDVSPSLMGEAPSEPLTSLAYTAAQGLFELTLPTHVCHALPVQTTVENLADALAQQLHEIEPGHHWRVCLNEGIDKGACAQRSAS</sequence>
<proteinExistence type="inferred from homology"/>
<evidence type="ECO:0000256" key="4">
    <source>
        <dbReference type="ARBA" id="ARBA00018141"/>
    </source>
</evidence>
<dbReference type="UniPathway" id="UPA00391"/>
<evidence type="ECO:0000256" key="2">
    <source>
        <dbReference type="ARBA" id="ARBA00008900"/>
    </source>
</evidence>